<dbReference type="InterPro" id="IPR018247">
    <property type="entry name" value="EF_Hand_1_Ca_BS"/>
</dbReference>
<dbReference type="CDD" id="cd00051">
    <property type="entry name" value="EFh"/>
    <property type="match status" value="1"/>
</dbReference>
<dbReference type="Proteomes" id="UP000604046">
    <property type="component" value="Unassembled WGS sequence"/>
</dbReference>
<keyword evidence="3" id="KW-0472">Membrane</keyword>
<dbReference type="Pfam" id="PF13202">
    <property type="entry name" value="EF-hand_5"/>
    <property type="match status" value="1"/>
</dbReference>
<dbReference type="InterPro" id="IPR002048">
    <property type="entry name" value="EF_hand_dom"/>
</dbReference>
<dbReference type="SUPFAM" id="SSF47473">
    <property type="entry name" value="EF-hand"/>
    <property type="match status" value="1"/>
</dbReference>
<name>A0A812NGW6_9DINO</name>
<reference evidence="5" key="1">
    <citation type="submission" date="2021-02" db="EMBL/GenBank/DDBJ databases">
        <authorList>
            <person name="Dougan E. K."/>
            <person name="Rhodes N."/>
            <person name="Thang M."/>
            <person name="Chan C."/>
        </authorList>
    </citation>
    <scope>NUCLEOTIDE SEQUENCE</scope>
</reference>
<evidence type="ECO:0000313" key="6">
    <source>
        <dbReference type="Proteomes" id="UP000604046"/>
    </source>
</evidence>
<dbReference type="EMBL" id="CAJNDS010002024">
    <property type="protein sequence ID" value="CAE7296918.1"/>
    <property type="molecule type" value="Genomic_DNA"/>
</dbReference>
<dbReference type="SMART" id="SM00054">
    <property type="entry name" value="EFh"/>
    <property type="match status" value="2"/>
</dbReference>
<keyword evidence="6" id="KW-1185">Reference proteome</keyword>
<protein>
    <submittedName>
        <fullName evidence="5">Cacna1g protein</fullName>
    </submittedName>
</protein>
<feature type="domain" description="EF-hand" evidence="4">
    <location>
        <begin position="461"/>
        <end position="496"/>
    </location>
</feature>
<keyword evidence="3" id="KW-1133">Transmembrane helix</keyword>
<evidence type="ECO:0000256" key="1">
    <source>
        <dbReference type="ARBA" id="ARBA00022837"/>
    </source>
</evidence>
<keyword evidence="3" id="KW-0812">Transmembrane</keyword>
<dbReference type="InterPro" id="IPR011992">
    <property type="entry name" value="EF-hand-dom_pair"/>
</dbReference>
<dbReference type="Gene3D" id="1.10.287.70">
    <property type="match status" value="1"/>
</dbReference>
<feature type="coiled-coil region" evidence="2">
    <location>
        <begin position="544"/>
        <end position="571"/>
    </location>
</feature>
<dbReference type="Gene3D" id="1.10.238.10">
    <property type="entry name" value="EF-hand"/>
    <property type="match status" value="1"/>
</dbReference>
<dbReference type="AlphaFoldDB" id="A0A812NGW6"/>
<evidence type="ECO:0000313" key="5">
    <source>
        <dbReference type="EMBL" id="CAE7296918.1"/>
    </source>
</evidence>
<dbReference type="PROSITE" id="PS00018">
    <property type="entry name" value="EF_HAND_1"/>
    <property type="match status" value="1"/>
</dbReference>
<keyword evidence="1" id="KW-0106">Calcium</keyword>
<feature type="transmembrane region" description="Helical" evidence="3">
    <location>
        <begin position="412"/>
        <end position="437"/>
    </location>
</feature>
<dbReference type="PROSITE" id="PS50222">
    <property type="entry name" value="EF_HAND_2"/>
    <property type="match status" value="1"/>
</dbReference>
<comment type="caution">
    <text evidence="5">The sequence shown here is derived from an EMBL/GenBank/DDBJ whole genome shotgun (WGS) entry which is preliminary data.</text>
</comment>
<dbReference type="OrthoDB" id="409573at2759"/>
<keyword evidence="2" id="KW-0175">Coiled coil</keyword>
<evidence type="ECO:0000259" key="4">
    <source>
        <dbReference type="PROSITE" id="PS50222"/>
    </source>
</evidence>
<dbReference type="GO" id="GO:0005509">
    <property type="term" value="F:calcium ion binding"/>
    <property type="evidence" value="ECO:0007669"/>
    <property type="project" value="InterPro"/>
</dbReference>
<accession>A0A812NGW6</accession>
<evidence type="ECO:0000256" key="2">
    <source>
        <dbReference type="SAM" id="Coils"/>
    </source>
</evidence>
<organism evidence="5 6">
    <name type="scientific">Symbiodinium natans</name>
    <dbReference type="NCBI Taxonomy" id="878477"/>
    <lineage>
        <taxon>Eukaryota</taxon>
        <taxon>Sar</taxon>
        <taxon>Alveolata</taxon>
        <taxon>Dinophyceae</taxon>
        <taxon>Suessiales</taxon>
        <taxon>Symbiodiniaceae</taxon>
        <taxon>Symbiodinium</taxon>
    </lineage>
</organism>
<sequence length="590" mass="66142">MASAATMVSSDPKIWVVDDCLPVEFVAMVNNAFEDGTAQCQVVKKPNGRELLARNIDFDVKHELCQEVFGRISDLCGIPAAMPFSHFMVSEVWASGQDAHLDHVNVDDVNAEKLCFLDLTRQSSCEADPRRVVPTVSIALYFNAVGGIRFPSASCAQTIAAKAGRMVIFQNYDDEARPSHKDSAAHYGVYFEKLPRRVLIMGILANETPQFTADPRQRGAKTEALIYCAGTKRDPLYHDNPSYDTYKTPEQIAERLRADQKEEEFLRRQEQQTRKPLKLDMIVTLDIQRKDGFCSVEGRNLHGTLLCNLSCSQAMTVNELRGQVKQEADPDDLTNLMLCLPDGQLLTQEHDGTMLARWSVESQPVEAPPEARLEMNNLYGSFLKALYTMFEVTHSGSWPTVVRPVLEKVDPWYALFFLTYITLVVFAVIRVVTALFLKETLASAENDADMAMENSRRVAGETHRKLEDLFVAADEDGDGSLSPEEFVTAMSLPSVQRFLNSLDVSIRDCGPLFDILDDGDGVITITEFCKGLMQLKGQARAIDLVVLQHENKKLLRECERINKTLHTLTKAMKVPAMQRSESQLQYSRLA</sequence>
<proteinExistence type="predicted"/>
<evidence type="ECO:0000256" key="3">
    <source>
        <dbReference type="SAM" id="Phobius"/>
    </source>
</evidence>
<dbReference type="Gene3D" id="2.60.120.620">
    <property type="entry name" value="q2cbj1_9rhob like domain"/>
    <property type="match status" value="1"/>
</dbReference>
<gene>
    <name evidence="5" type="primary">Cacna1g</name>
    <name evidence="5" type="ORF">SNAT2548_LOCUS15633</name>
</gene>